<reference evidence="2 3" key="1">
    <citation type="submission" date="2017-12" db="EMBL/GenBank/DDBJ databases">
        <title>Genomic analysis of Paracoccus sp. CBA4604.</title>
        <authorList>
            <person name="Roh S.W."/>
            <person name="Kim J.Y."/>
            <person name="Kim J.S."/>
        </authorList>
    </citation>
    <scope>NUCLEOTIDE SEQUENCE [LARGE SCALE GENOMIC DNA]</scope>
    <source>
        <strain evidence="2 3">CBA4604</strain>
        <plasmid evidence="3">pcba4604-01</plasmid>
    </source>
</reference>
<sequence length="133" mass="15077">MATGRFTCGGCSEGWTRDQSYIYAMLFVLKDGREAIKVGFSRDPDSRLRHQLTTEQDQYAMLIRSIAIPTGRDAIQLEKETHRTLRERHPQAVLDRGVFAGQVNCASELYDAAIETDIMALLDELQQRVAELE</sequence>
<evidence type="ECO:0000313" key="3">
    <source>
        <dbReference type="Proteomes" id="UP000234882"/>
    </source>
</evidence>
<dbReference type="RefSeq" id="WP_101501118.1">
    <property type="nucleotide sequence ID" value="NZ_CP025584.1"/>
</dbReference>
<dbReference type="AlphaFoldDB" id="A0A2K9MJH3"/>
<dbReference type="Proteomes" id="UP000234882">
    <property type="component" value="Plasmid pCBA4604-01"/>
</dbReference>
<protein>
    <recommendedName>
        <fullName evidence="1">Bacteriophage T5 Orf172 DNA-binding domain-containing protein</fullName>
    </recommendedName>
</protein>
<dbReference type="OrthoDB" id="7832706at2"/>
<geneLocation type="plasmid" evidence="3">
    <name>pcba4604-01</name>
</geneLocation>
<keyword evidence="3" id="KW-1185">Reference proteome</keyword>
<proteinExistence type="predicted"/>
<gene>
    <name evidence="2" type="ORF">CYR75_15235</name>
</gene>
<name>A0A2K9MJH3_9RHOB</name>
<accession>A0A2K9MJH3</accession>
<dbReference type="Pfam" id="PF10544">
    <property type="entry name" value="T5orf172"/>
    <property type="match status" value="1"/>
</dbReference>
<dbReference type="EMBL" id="CP025584">
    <property type="protein sequence ID" value="AUM75780.1"/>
    <property type="molecule type" value="Genomic_DNA"/>
</dbReference>
<evidence type="ECO:0000259" key="1">
    <source>
        <dbReference type="Pfam" id="PF10544"/>
    </source>
</evidence>
<feature type="domain" description="Bacteriophage T5 Orf172 DNA-binding" evidence="1">
    <location>
        <begin position="21"/>
        <end position="89"/>
    </location>
</feature>
<keyword evidence="2" id="KW-0614">Plasmid</keyword>
<evidence type="ECO:0000313" key="2">
    <source>
        <dbReference type="EMBL" id="AUM75780.1"/>
    </source>
</evidence>
<dbReference type="InterPro" id="IPR018306">
    <property type="entry name" value="Phage_T5_Orf172_DNA-bd"/>
</dbReference>
<organism evidence="2 3">
    <name type="scientific">Paracoccus jeotgali</name>
    <dbReference type="NCBI Taxonomy" id="2065379"/>
    <lineage>
        <taxon>Bacteria</taxon>
        <taxon>Pseudomonadati</taxon>
        <taxon>Pseudomonadota</taxon>
        <taxon>Alphaproteobacteria</taxon>
        <taxon>Rhodobacterales</taxon>
        <taxon>Paracoccaceae</taxon>
        <taxon>Paracoccus</taxon>
    </lineage>
</organism>
<dbReference type="KEGG" id="paru:CYR75_15235"/>